<sequence length="619" mass="69268">MLTSSKFRLFSFWVILFIIVKSQCYNDADASFNYGNSSIEFVIDPRIEGAVTTITELPSTVNPSLNNNHHLPYSTSEPVSAAPTPPLSGDGHDTEQHGQGMPDEVPRNATPPVRDLDANPPANRSRPTDDGSSREAPAGEPLALPALGAAAALLVGARNRRKPRGYPIVWDCCSCGRSGISILFARCFECGVPRCAFCTPTKLQLDGPRPPPTPPPDRKKREIRGLPLPKLTELTDDIHQRIGAFLSFDDLVQLSLSCKKLCTAYKPVLAKNLRLSEERRSAELRDQWTTRATLSLPLDNEEVLEAMGNSMVKISSDLAASVPSTMMEPQWAIDDWLLSFMNCDFESTDEETIKSGPLPLLEDALETTSPTQPHMKQPLSPEVVYIPNDLTVMMSEEEDRQSQIANEERNSDDDAMSIDEGGDIEDLSQSDRISKVGINVNGRSLYTQDDEKKELEIATPSMTDTPTTVHSSSYSEPSPATPGFQPSPKTGTGNYTCPHCPNKLFPRMCDFTKHAKYHIKDLQCSICKRFFSRKQDLVRHGKDRHEKRSEQYYCPHAKCRARNRKPFPRKDNLTKHLRNIHSKDKNEEDEQEGQGDEMEEHKPKEEDEDERDYPPVSEA</sequence>
<evidence type="ECO:0000256" key="1">
    <source>
        <dbReference type="ARBA" id="ARBA00004123"/>
    </source>
</evidence>
<feature type="compositionally biased region" description="Polar residues" evidence="9">
    <location>
        <begin position="59"/>
        <end position="78"/>
    </location>
</feature>
<dbReference type="GO" id="GO:0006357">
    <property type="term" value="P:regulation of transcription by RNA polymerase II"/>
    <property type="evidence" value="ECO:0007669"/>
    <property type="project" value="TreeGrafter"/>
</dbReference>
<proteinExistence type="predicted"/>
<feature type="compositionally biased region" description="Acidic residues" evidence="9">
    <location>
        <begin position="587"/>
        <end position="598"/>
    </location>
</feature>
<keyword evidence="6" id="KW-0804">Transcription</keyword>
<protein>
    <recommendedName>
        <fullName evidence="11">C2H2-type domain-containing protein</fullName>
    </recommendedName>
</protein>
<evidence type="ECO:0000256" key="2">
    <source>
        <dbReference type="ARBA" id="ARBA00022723"/>
    </source>
</evidence>
<dbReference type="Gene3D" id="3.30.160.60">
    <property type="entry name" value="Classic Zinc Finger"/>
    <property type="match status" value="2"/>
</dbReference>
<evidence type="ECO:0000259" key="11">
    <source>
        <dbReference type="PROSITE" id="PS50157"/>
    </source>
</evidence>
<name>A0A2J6SEN4_9HELO</name>
<dbReference type="InParanoid" id="A0A2J6SEN4"/>
<dbReference type="RefSeq" id="XP_024726123.1">
    <property type="nucleotide sequence ID" value="XM_024882166.1"/>
</dbReference>
<feature type="region of interest" description="Disordered" evidence="9">
    <location>
        <begin position="59"/>
        <end position="139"/>
    </location>
</feature>
<reference evidence="12 13" key="1">
    <citation type="submission" date="2016-04" db="EMBL/GenBank/DDBJ databases">
        <title>A degradative enzymes factory behind the ericoid mycorrhizal symbiosis.</title>
        <authorList>
            <consortium name="DOE Joint Genome Institute"/>
            <person name="Martino E."/>
            <person name="Morin E."/>
            <person name="Grelet G."/>
            <person name="Kuo A."/>
            <person name="Kohler A."/>
            <person name="Daghino S."/>
            <person name="Barry K."/>
            <person name="Choi C."/>
            <person name="Cichocki N."/>
            <person name="Clum A."/>
            <person name="Copeland A."/>
            <person name="Hainaut M."/>
            <person name="Haridas S."/>
            <person name="Labutti K."/>
            <person name="Lindquist E."/>
            <person name="Lipzen A."/>
            <person name="Khouja H.-R."/>
            <person name="Murat C."/>
            <person name="Ohm R."/>
            <person name="Olson A."/>
            <person name="Spatafora J."/>
            <person name="Veneault-Fourrey C."/>
            <person name="Henrissat B."/>
            <person name="Grigoriev I."/>
            <person name="Martin F."/>
            <person name="Perotto S."/>
        </authorList>
    </citation>
    <scope>NUCLEOTIDE SEQUENCE [LARGE SCALE GENOMIC DNA]</scope>
    <source>
        <strain evidence="12 13">E</strain>
    </source>
</reference>
<dbReference type="EMBL" id="KZ613921">
    <property type="protein sequence ID" value="PMD49219.1"/>
    <property type="molecule type" value="Genomic_DNA"/>
</dbReference>
<dbReference type="Proteomes" id="UP000235371">
    <property type="component" value="Unassembled WGS sequence"/>
</dbReference>
<dbReference type="GO" id="GO:0005634">
    <property type="term" value="C:nucleus"/>
    <property type="evidence" value="ECO:0007669"/>
    <property type="project" value="UniProtKB-SubCell"/>
</dbReference>
<feature type="region of interest" description="Disordered" evidence="9">
    <location>
        <begin position="203"/>
        <end position="222"/>
    </location>
</feature>
<dbReference type="InterPro" id="IPR051061">
    <property type="entry name" value="Zinc_finger_trans_reg"/>
</dbReference>
<keyword evidence="13" id="KW-1185">Reference proteome</keyword>
<dbReference type="OrthoDB" id="3563994at2759"/>
<evidence type="ECO:0000256" key="8">
    <source>
        <dbReference type="PROSITE-ProRule" id="PRU00042"/>
    </source>
</evidence>
<accession>A0A2J6SEN4</accession>
<feature type="region of interest" description="Disordered" evidence="9">
    <location>
        <begin position="457"/>
        <end position="490"/>
    </location>
</feature>
<dbReference type="STRING" id="1095630.A0A2J6SEN4"/>
<keyword evidence="3 8" id="KW-0863">Zinc-finger</keyword>
<dbReference type="InterPro" id="IPR013087">
    <property type="entry name" value="Znf_C2H2_type"/>
</dbReference>
<dbReference type="AlphaFoldDB" id="A0A2J6SEN4"/>
<evidence type="ECO:0000256" key="6">
    <source>
        <dbReference type="ARBA" id="ARBA00023163"/>
    </source>
</evidence>
<dbReference type="SMART" id="SM00355">
    <property type="entry name" value="ZnF_C2H2"/>
    <property type="match status" value="3"/>
</dbReference>
<evidence type="ECO:0000256" key="5">
    <source>
        <dbReference type="ARBA" id="ARBA00023015"/>
    </source>
</evidence>
<keyword evidence="10" id="KW-0732">Signal</keyword>
<keyword evidence="5" id="KW-0805">Transcription regulation</keyword>
<dbReference type="PROSITE" id="PS00028">
    <property type="entry name" value="ZINC_FINGER_C2H2_1"/>
    <property type="match status" value="1"/>
</dbReference>
<evidence type="ECO:0000256" key="7">
    <source>
        <dbReference type="ARBA" id="ARBA00023242"/>
    </source>
</evidence>
<organism evidence="12 13">
    <name type="scientific">Hyaloscypha bicolor E</name>
    <dbReference type="NCBI Taxonomy" id="1095630"/>
    <lineage>
        <taxon>Eukaryota</taxon>
        <taxon>Fungi</taxon>
        <taxon>Dikarya</taxon>
        <taxon>Ascomycota</taxon>
        <taxon>Pezizomycotina</taxon>
        <taxon>Leotiomycetes</taxon>
        <taxon>Helotiales</taxon>
        <taxon>Hyaloscyphaceae</taxon>
        <taxon>Hyaloscypha</taxon>
        <taxon>Hyaloscypha bicolor</taxon>
    </lineage>
</organism>
<gene>
    <name evidence="12" type="ORF">K444DRAFT_622787</name>
</gene>
<feature type="region of interest" description="Disordered" evidence="9">
    <location>
        <begin position="396"/>
        <end position="430"/>
    </location>
</feature>
<dbReference type="PANTHER" id="PTHR46179:SF13">
    <property type="entry name" value="C2H2-TYPE DOMAIN-CONTAINING PROTEIN"/>
    <property type="match status" value="1"/>
</dbReference>
<feature type="compositionally biased region" description="Polar residues" evidence="9">
    <location>
        <begin position="460"/>
        <end position="478"/>
    </location>
</feature>
<dbReference type="GO" id="GO:0008270">
    <property type="term" value="F:zinc ion binding"/>
    <property type="evidence" value="ECO:0007669"/>
    <property type="project" value="UniProtKB-KW"/>
</dbReference>
<dbReference type="PANTHER" id="PTHR46179">
    <property type="entry name" value="ZINC FINGER PROTEIN"/>
    <property type="match status" value="1"/>
</dbReference>
<keyword evidence="4" id="KW-0862">Zinc</keyword>
<feature type="domain" description="C2H2-type" evidence="11">
    <location>
        <begin position="522"/>
        <end position="550"/>
    </location>
</feature>
<evidence type="ECO:0000256" key="9">
    <source>
        <dbReference type="SAM" id="MobiDB-lite"/>
    </source>
</evidence>
<feature type="chain" id="PRO_5014430735" description="C2H2-type domain-containing protein" evidence="10">
    <location>
        <begin position="25"/>
        <end position="619"/>
    </location>
</feature>
<dbReference type="GeneID" id="36590243"/>
<feature type="signal peptide" evidence="10">
    <location>
        <begin position="1"/>
        <end position="24"/>
    </location>
</feature>
<evidence type="ECO:0000256" key="3">
    <source>
        <dbReference type="ARBA" id="ARBA00022771"/>
    </source>
</evidence>
<comment type="subcellular location">
    <subcellularLocation>
        <location evidence="1">Nucleus</location>
    </subcellularLocation>
</comment>
<evidence type="ECO:0000313" key="12">
    <source>
        <dbReference type="EMBL" id="PMD49219.1"/>
    </source>
</evidence>
<keyword evidence="2" id="KW-0479">Metal-binding</keyword>
<feature type="domain" description="C2H2-type" evidence="11">
    <location>
        <begin position="557"/>
        <end position="586"/>
    </location>
</feature>
<keyword evidence="7" id="KW-0539">Nucleus</keyword>
<evidence type="ECO:0000313" key="13">
    <source>
        <dbReference type="Proteomes" id="UP000235371"/>
    </source>
</evidence>
<evidence type="ECO:0000256" key="4">
    <source>
        <dbReference type="ARBA" id="ARBA00022833"/>
    </source>
</evidence>
<feature type="compositionally biased region" description="Acidic residues" evidence="9">
    <location>
        <begin position="410"/>
        <end position="428"/>
    </location>
</feature>
<feature type="region of interest" description="Disordered" evidence="9">
    <location>
        <begin position="563"/>
        <end position="619"/>
    </location>
</feature>
<evidence type="ECO:0000256" key="10">
    <source>
        <dbReference type="SAM" id="SignalP"/>
    </source>
</evidence>
<dbReference type="PROSITE" id="PS50157">
    <property type="entry name" value="ZINC_FINGER_C2H2_2"/>
    <property type="match status" value="2"/>
</dbReference>